<keyword evidence="1" id="KW-1133">Transmembrane helix</keyword>
<name>A0A4Q1JJD1_9BACT</name>
<dbReference type="OrthoDB" id="1466422at2"/>
<evidence type="ECO:0000313" key="3">
    <source>
        <dbReference type="Proteomes" id="UP000289703"/>
    </source>
</evidence>
<reference evidence="2 3" key="1">
    <citation type="submission" date="2019-01" db="EMBL/GenBank/DDBJ databases">
        <title>Ancylomarina salipaludis sp. nov., isolated from a salt marsh.</title>
        <authorList>
            <person name="Yoon J.-H."/>
        </authorList>
    </citation>
    <scope>NUCLEOTIDE SEQUENCE [LARGE SCALE GENOMIC DNA]</scope>
    <source>
        <strain evidence="2 3">SHSM-M15</strain>
    </source>
</reference>
<proteinExistence type="predicted"/>
<organism evidence="2 3">
    <name type="scientific">Ancylomarina salipaludis</name>
    <dbReference type="NCBI Taxonomy" id="2501299"/>
    <lineage>
        <taxon>Bacteria</taxon>
        <taxon>Pseudomonadati</taxon>
        <taxon>Bacteroidota</taxon>
        <taxon>Bacteroidia</taxon>
        <taxon>Marinilabiliales</taxon>
        <taxon>Marinifilaceae</taxon>
        <taxon>Ancylomarina</taxon>
    </lineage>
</organism>
<protein>
    <submittedName>
        <fullName evidence="2">Uncharacterized protein</fullName>
    </submittedName>
</protein>
<dbReference type="Proteomes" id="UP000289703">
    <property type="component" value="Unassembled WGS sequence"/>
</dbReference>
<feature type="transmembrane region" description="Helical" evidence="1">
    <location>
        <begin position="6"/>
        <end position="23"/>
    </location>
</feature>
<evidence type="ECO:0000256" key="1">
    <source>
        <dbReference type="SAM" id="Phobius"/>
    </source>
</evidence>
<accession>A0A4Q1JJD1</accession>
<comment type="caution">
    <text evidence="2">The sequence shown here is derived from an EMBL/GenBank/DDBJ whole genome shotgun (WGS) entry which is preliminary data.</text>
</comment>
<keyword evidence="1" id="KW-0812">Transmembrane</keyword>
<keyword evidence="3" id="KW-1185">Reference proteome</keyword>
<dbReference type="EMBL" id="SAXA01000013">
    <property type="protein sequence ID" value="RXQ90419.1"/>
    <property type="molecule type" value="Genomic_DNA"/>
</dbReference>
<sequence length="215" mass="24317">MKLKPVLQILLAFAIVAFGYLSYQSIMKPINFGKIQKQRYEKIVNQLQDIRKAENAYKEVNKKYTGSFDTLISFIKTDSMPMVKSIGSLTDEQIEAGMTEKEAVAKGFITRDTIMVSALETIFSKDYNIDNLRYVPFTQQQSEFKLAAGVVVTGSNVKVQVFEAKVSNMVIFADLRDEYLDELKEENGNRIRINKYPGLKVGSLEEANNGAGNWE</sequence>
<gene>
    <name evidence="2" type="ORF">EO244_13515</name>
</gene>
<evidence type="ECO:0000313" key="2">
    <source>
        <dbReference type="EMBL" id="RXQ90419.1"/>
    </source>
</evidence>
<dbReference type="RefSeq" id="WP_129255216.1">
    <property type="nucleotide sequence ID" value="NZ_SAXA01000013.1"/>
</dbReference>
<dbReference type="AlphaFoldDB" id="A0A4Q1JJD1"/>
<keyword evidence="1" id="KW-0472">Membrane</keyword>